<dbReference type="RefSeq" id="WP_343944111.1">
    <property type="nucleotide sequence ID" value="NZ_BAAAHP010000161.1"/>
</dbReference>
<dbReference type="InterPro" id="IPR050206">
    <property type="entry name" value="FtsK/SpoIIIE/SftA"/>
</dbReference>
<dbReference type="PANTHER" id="PTHR22683:SF1">
    <property type="entry name" value="TYPE VII SECRETION SYSTEM PROTEIN ESSC"/>
    <property type="match status" value="1"/>
</dbReference>
<evidence type="ECO:0000256" key="1">
    <source>
        <dbReference type="ARBA" id="ARBA00022741"/>
    </source>
</evidence>
<protein>
    <submittedName>
        <fullName evidence="5">FtsK/SpoIIIE domain-containing protein</fullName>
    </submittedName>
</protein>
<accession>A0ABN1N6J5</accession>
<proteinExistence type="predicted"/>
<dbReference type="EMBL" id="BAAAHP010000161">
    <property type="protein sequence ID" value="GAA0895440.1"/>
    <property type="molecule type" value="Genomic_DNA"/>
</dbReference>
<dbReference type="Pfam" id="PF01580">
    <property type="entry name" value="FtsK_SpoIIIE"/>
    <property type="match status" value="2"/>
</dbReference>
<feature type="domain" description="FtsK" evidence="4">
    <location>
        <begin position="625"/>
        <end position="817"/>
    </location>
</feature>
<keyword evidence="6" id="KW-1185">Reference proteome</keyword>
<dbReference type="CDD" id="cd01127">
    <property type="entry name" value="TrwB_TraG_TraD_VirD4"/>
    <property type="match status" value="1"/>
</dbReference>
<evidence type="ECO:0000313" key="6">
    <source>
        <dbReference type="Proteomes" id="UP001499967"/>
    </source>
</evidence>
<evidence type="ECO:0000313" key="5">
    <source>
        <dbReference type="EMBL" id="GAA0895440.1"/>
    </source>
</evidence>
<evidence type="ECO:0000259" key="4">
    <source>
        <dbReference type="PROSITE" id="PS50901"/>
    </source>
</evidence>
<feature type="binding site" evidence="3">
    <location>
        <begin position="643"/>
        <end position="650"/>
    </location>
    <ligand>
        <name>ATP</name>
        <dbReference type="ChEBI" id="CHEBI:30616"/>
    </ligand>
</feature>
<keyword evidence="2 3" id="KW-0067">ATP-binding</keyword>
<keyword evidence="1 3" id="KW-0547">Nucleotide-binding</keyword>
<dbReference type="InterPro" id="IPR003593">
    <property type="entry name" value="AAA+_ATPase"/>
</dbReference>
<gene>
    <name evidence="5" type="ORF">GCM10009559_51140</name>
</gene>
<organism evidence="5 6">
    <name type="scientific">Pseudonocardia zijingensis</name>
    <dbReference type="NCBI Taxonomy" id="153376"/>
    <lineage>
        <taxon>Bacteria</taxon>
        <taxon>Bacillati</taxon>
        <taxon>Actinomycetota</taxon>
        <taxon>Actinomycetes</taxon>
        <taxon>Pseudonocardiales</taxon>
        <taxon>Pseudonocardiaceae</taxon>
        <taxon>Pseudonocardia</taxon>
    </lineage>
</organism>
<dbReference type="SUPFAM" id="SSF52540">
    <property type="entry name" value="P-loop containing nucleoside triphosphate hydrolases"/>
    <property type="match status" value="2"/>
</dbReference>
<evidence type="ECO:0000256" key="3">
    <source>
        <dbReference type="PROSITE-ProRule" id="PRU00289"/>
    </source>
</evidence>
<feature type="domain" description="FtsK" evidence="4">
    <location>
        <begin position="974"/>
        <end position="1168"/>
    </location>
</feature>
<dbReference type="InterPro" id="IPR002543">
    <property type="entry name" value="FtsK_dom"/>
</dbReference>
<feature type="binding site" evidence="3">
    <location>
        <begin position="991"/>
        <end position="998"/>
    </location>
    <ligand>
        <name>ATP</name>
        <dbReference type="ChEBI" id="CHEBI:30616"/>
    </ligand>
</feature>
<sequence length="1468" mass="155001">MRVTLAVHEGGSAGPSAVTVDADRSMPVGLLTRELARRSGVAEDVPLFRGGRPLDPATPLARAGLHDGAAVGLGVPAPDDHVPHGVVELRVVGGEGAGTVVVLTPGEYEMGSDRRCRVVLPAGAPGRAARLVVTDPGVVHIRPHVPLRLADRELDPLGGAVAWAEGEQLTAGGSALEVAVSVHSRRELVVEDESGALRFNRPPRLVPALPTLRFRLPRPPGPEPRQPVPIVVVLLLPIISTIVVVLVTGNWQLIFLGLVSPIAAYLMRNSGRKRTLAEHGEKVAEYTTTSERLDHEIAEALLTEQRSLRLAHPDPATLLSAALGPSDRLWERRFRDPDFLELRVGTGSIRSSVEVEDPTQDEHRRTENRLVHAVPAAVPLREVGVVGVSDAQIARLMVAEAALLHSPDDLSIVILTGLRDGSGESLWGWTRWLPHLQARGTRSTLSTGTSAETVAARVAELTAELTARAALKPDAERGGAAGLPDILLVLDGARRLRALPGVVGLLRDGPAVGIHVLCLDEDERLLPEECRAVVTVDRTGLRLRVEGRRDAVGLHPDRPLPTWYDAVARGIAALRPVGEDEGSGVPGSVRLLDVLGLEPPTADALRARWITTPRSTRAKLGVGVDGDFSVDLVQDGPHALVAGTTGAGKSELLQTLVATYAVGNRPDEMTFVLVDYKGGSAFAECADLPHTVGLVTDLDTHLVERALVSLGAELRRREHVLAAAGAKDIVDYQDKRSRDPRLGPLPRLMLVVDEFASMIRELPDFVSGLVNIAQRGRSLGIHLVLATQRPSGSVTPDIRANTNLRIALRTTDGNESRDIIDAPDAGDLSPATPGRAYARLSASALLPFQVGRIGGRRLSAAARGGGGGGGDTVVVPTAQLSDQTWTELSEPVRVTRSGSDERAVEAVTDLAVLTAAVADAAAASGIPRQPSPWLPPIPDSVVLESLTPPAPPGTDGRMTPVAWGVIDLPAEQARQDLVLDLDPMGHLHLAGAARSGRSQALRTLCAALSEAHSVADLHIYGIDCGNGALLALTELPHCGAVVDHRSSERLGRLLDRLTAMVVRRQEQLGGRGVADLAELRGLLPPDERPPHVVVVVDRFEVFDRDYANFDNGSYLDKVQALLRDGSSVGVHLVLTGDRILGSSRYAGTTEDKLVLRLNDDSDYQMLGLRVRDLPGDMPPGRALRPRDVTEVQIAVLATGEGEPDLSGAGQARALADRGRRLAEREAVVPADRRPFRLLPLPSRIGYAEAAAAVPGTPGPLWALVGVGGDDLDAMGPDLADTPTFMVAGPPRSGRSTALLTVALSLLERGTGVLVLAPRRSPLRDLVGRPGVAGVVTDAEVSIADFRAMLGKVAEPTGAVIVDDAELVLQTEVASDLALLARGGAGEGWALVTGGNADALSSAIGGWAAQARRNRIGLLISPQSMTDGEAIGVRLRRGLVGGAPQPGRAYLHLGDGALQAVQIPQTSLE</sequence>
<dbReference type="InterPro" id="IPR027417">
    <property type="entry name" value="P-loop_NTPase"/>
</dbReference>
<dbReference type="PANTHER" id="PTHR22683">
    <property type="entry name" value="SPORULATION PROTEIN RELATED"/>
    <property type="match status" value="1"/>
</dbReference>
<name>A0ABN1N6J5_9PSEU</name>
<reference evidence="5 6" key="1">
    <citation type="journal article" date="2019" name="Int. J. Syst. Evol. Microbiol.">
        <title>The Global Catalogue of Microorganisms (GCM) 10K type strain sequencing project: providing services to taxonomists for standard genome sequencing and annotation.</title>
        <authorList>
            <consortium name="The Broad Institute Genomics Platform"/>
            <consortium name="The Broad Institute Genome Sequencing Center for Infectious Disease"/>
            <person name="Wu L."/>
            <person name="Ma J."/>
        </authorList>
    </citation>
    <scope>NUCLEOTIDE SEQUENCE [LARGE SCALE GENOMIC DNA]</scope>
    <source>
        <strain evidence="5 6">JCM 11117</strain>
    </source>
</reference>
<dbReference type="SMART" id="SM00382">
    <property type="entry name" value="AAA"/>
    <property type="match status" value="3"/>
</dbReference>
<dbReference type="Proteomes" id="UP001499967">
    <property type="component" value="Unassembled WGS sequence"/>
</dbReference>
<comment type="caution">
    <text evidence="5">The sequence shown here is derived from an EMBL/GenBank/DDBJ whole genome shotgun (WGS) entry which is preliminary data.</text>
</comment>
<evidence type="ECO:0000256" key="2">
    <source>
        <dbReference type="ARBA" id="ARBA00022840"/>
    </source>
</evidence>
<dbReference type="Gene3D" id="3.40.50.300">
    <property type="entry name" value="P-loop containing nucleotide triphosphate hydrolases"/>
    <property type="match status" value="4"/>
</dbReference>
<dbReference type="PROSITE" id="PS50901">
    <property type="entry name" value="FTSK"/>
    <property type="match status" value="2"/>
</dbReference>